<evidence type="ECO:0000256" key="1">
    <source>
        <dbReference type="ARBA" id="ARBA00007478"/>
    </source>
</evidence>
<dbReference type="PANTHER" id="PTHR14894:SF0">
    <property type="entry name" value="CDK5 REGULATORY SUBUNIT-ASSOCIATED PROTEIN 3"/>
    <property type="match status" value="1"/>
</dbReference>
<keyword evidence="3" id="KW-1185">Reference proteome</keyword>
<evidence type="ECO:0000313" key="3">
    <source>
        <dbReference type="Proteomes" id="UP000007799"/>
    </source>
</evidence>
<dbReference type="InParanoid" id="F2U4S2"/>
<sequence>MADEAVQNLPIDIQFSKLRDWLIDRQWVKKDYFKAAGAIRRQINSNWNALPEEVRQGFEAPEQLTYYDCQTVIDRLKETEHGAKNMLGQYTSPIMKTWASILADFEQDYVFLGDSAAILAHDVNFEIPAARKAKDRAFKRLQDLNTKETEFKNASETNRKRFVAACKDLGFEAVDAIGLEGKIQGVQHKLEPVFDAIVAEIKADAFQSATDFYNKFMAFTLGEEPSDMLPLLTYIAEHGNTAVHTFKTGEAVEVDNGYAHTAVDVVGASSSEPVIDFGDEPEPTIDFGDSGPDPVIDFGDTPIPTIDFGDTPAPTIDFGDGDGDGDGAPTIDFGEDEQPTIDFGEQGAEPVIDFGDDAGIGIVVEGSGAGDGDGDGDGDGGVKVRESLLHHRSTRLAVVDELEELMMFFTRRSDELGGDLEMAAIGLFDSAHKSVQNQSKEQMGAFMSAVTRVHTQLTGERVQQLLMIKSSSRYVQRLADELRQKLELADRALRKTEDFDRQRAECRTIVHNSSEQTDKYRQRIRTLKKHVEQSISKLYSNRPVHIVGDINAI</sequence>
<accession>F2U4S2</accession>
<dbReference type="GO" id="GO:0007346">
    <property type="term" value="P:regulation of mitotic cell cycle"/>
    <property type="evidence" value="ECO:0007669"/>
    <property type="project" value="TreeGrafter"/>
</dbReference>
<dbReference type="GO" id="GO:0012505">
    <property type="term" value="C:endomembrane system"/>
    <property type="evidence" value="ECO:0007669"/>
    <property type="project" value="TreeGrafter"/>
</dbReference>
<dbReference type="InterPro" id="IPR008491">
    <property type="entry name" value="CDK5RAP3"/>
</dbReference>
<dbReference type="PANTHER" id="PTHR14894">
    <property type="entry name" value="CDK5 REGULATORY SUBUNIT-ASSOCIATED PROTEIN 3"/>
    <property type="match status" value="1"/>
</dbReference>
<dbReference type="GeneID" id="16076460"/>
<evidence type="ECO:0000313" key="2">
    <source>
        <dbReference type="EMBL" id="EGD82638.1"/>
    </source>
</evidence>
<dbReference type="RefSeq" id="XP_004995874.1">
    <property type="nucleotide sequence ID" value="XM_004995817.1"/>
</dbReference>
<dbReference type="AlphaFoldDB" id="F2U4S2"/>
<gene>
    <name evidence="2" type="ORF">PTSG_03295</name>
</gene>
<reference evidence="2" key="1">
    <citation type="submission" date="2009-08" db="EMBL/GenBank/DDBJ databases">
        <title>Annotation of Salpingoeca rosetta.</title>
        <authorList>
            <consortium name="The Broad Institute Genome Sequencing Platform"/>
            <person name="Russ C."/>
            <person name="Cuomo C."/>
            <person name="Burger G."/>
            <person name="Gray M.W."/>
            <person name="Holland P.W.H."/>
            <person name="King N."/>
            <person name="Lang F.B.F."/>
            <person name="Roger A.J."/>
            <person name="Ruiz-Trillo I."/>
            <person name="Young S.K."/>
            <person name="Zeng Q."/>
            <person name="Gargeya S."/>
            <person name="Alvarado L."/>
            <person name="Berlin A."/>
            <person name="Chapman S.B."/>
            <person name="Chen Z."/>
            <person name="Freedman E."/>
            <person name="Gellesch M."/>
            <person name="Goldberg J."/>
            <person name="Griggs A."/>
            <person name="Gujja S."/>
            <person name="Heilman E."/>
            <person name="Heiman D."/>
            <person name="Howarth C."/>
            <person name="Mehta T."/>
            <person name="Neiman D."/>
            <person name="Pearson M."/>
            <person name="Roberts A."/>
            <person name="Saif S."/>
            <person name="Shea T."/>
            <person name="Shenoy N."/>
            <person name="Sisk P."/>
            <person name="Stolte C."/>
            <person name="Sykes S."/>
            <person name="White J."/>
            <person name="Yandava C."/>
            <person name="Haas B."/>
            <person name="Nusbaum C."/>
            <person name="Birren B."/>
        </authorList>
    </citation>
    <scope>NUCLEOTIDE SEQUENCE [LARGE SCALE GENOMIC DNA]</scope>
    <source>
        <strain evidence="2">ATCC 50818</strain>
    </source>
</reference>
<dbReference type="KEGG" id="sre:PTSG_03295"/>
<dbReference type="FunCoup" id="F2U4S2">
    <property type="interactions" value="1326"/>
</dbReference>
<dbReference type="Proteomes" id="UP000007799">
    <property type="component" value="Unassembled WGS sequence"/>
</dbReference>
<dbReference type="EMBL" id="GL832961">
    <property type="protein sequence ID" value="EGD82638.1"/>
    <property type="molecule type" value="Genomic_DNA"/>
</dbReference>
<name>F2U4S2_SALR5</name>
<dbReference type="STRING" id="946362.F2U4S2"/>
<evidence type="ECO:0008006" key="4">
    <source>
        <dbReference type="Google" id="ProtNLM"/>
    </source>
</evidence>
<dbReference type="eggNOG" id="KOG2607">
    <property type="taxonomic scope" value="Eukaryota"/>
</dbReference>
<organism evidence="3">
    <name type="scientific">Salpingoeca rosetta (strain ATCC 50818 / BSB-021)</name>
    <dbReference type="NCBI Taxonomy" id="946362"/>
    <lineage>
        <taxon>Eukaryota</taxon>
        <taxon>Choanoflagellata</taxon>
        <taxon>Craspedida</taxon>
        <taxon>Salpingoecidae</taxon>
        <taxon>Salpingoeca</taxon>
    </lineage>
</organism>
<protein>
    <recommendedName>
        <fullName evidence="4">CDK5RAP3-like protein</fullName>
    </recommendedName>
</protein>
<dbReference type="OrthoDB" id="340432at2759"/>
<dbReference type="OMA" id="CRLYEKN"/>
<proteinExistence type="inferred from homology"/>
<dbReference type="Pfam" id="PF05600">
    <property type="entry name" value="CDK5RAP3"/>
    <property type="match status" value="1"/>
</dbReference>
<comment type="similarity">
    <text evidence="1">Belongs to the CDK5RAP3 family.</text>
</comment>